<dbReference type="InterPro" id="IPR051681">
    <property type="entry name" value="Ser/Thr_Kinases-Pseudokinases"/>
</dbReference>
<protein>
    <submittedName>
        <fullName evidence="2">Ssk22p</fullName>
    </submittedName>
</protein>
<dbReference type="InterPro" id="IPR000719">
    <property type="entry name" value="Prot_kinase_dom"/>
</dbReference>
<dbReference type="PROSITE" id="PS50011">
    <property type="entry name" value="PROTEIN_KINASE_DOM"/>
    <property type="match status" value="1"/>
</dbReference>
<evidence type="ECO:0000313" key="2">
    <source>
        <dbReference type="EMBL" id="EXX54642.1"/>
    </source>
</evidence>
<dbReference type="Gene3D" id="1.10.510.10">
    <property type="entry name" value="Transferase(Phosphotransferase) domain 1"/>
    <property type="match status" value="1"/>
</dbReference>
<dbReference type="InterPro" id="IPR011009">
    <property type="entry name" value="Kinase-like_dom_sf"/>
</dbReference>
<name>A0A015IBX1_RHIIW</name>
<dbReference type="GO" id="GO:0004674">
    <property type="term" value="F:protein serine/threonine kinase activity"/>
    <property type="evidence" value="ECO:0007669"/>
    <property type="project" value="TreeGrafter"/>
</dbReference>
<dbReference type="InterPro" id="IPR001245">
    <property type="entry name" value="Ser-Thr/Tyr_kinase_cat_dom"/>
</dbReference>
<dbReference type="OrthoDB" id="2307817at2759"/>
<dbReference type="GO" id="GO:0005524">
    <property type="term" value="F:ATP binding"/>
    <property type="evidence" value="ECO:0007669"/>
    <property type="project" value="InterPro"/>
</dbReference>
<dbReference type="PANTHER" id="PTHR44329">
    <property type="entry name" value="SERINE/THREONINE-PROTEIN KINASE TNNI3K-RELATED"/>
    <property type="match status" value="1"/>
</dbReference>
<dbReference type="Pfam" id="PF07714">
    <property type="entry name" value="PK_Tyr_Ser-Thr"/>
    <property type="match status" value="1"/>
</dbReference>
<dbReference type="EMBL" id="JEMT01028448">
    <property type="protein sequence ID" value="EXX54642.1"/>
    <property type="molecule type" value="Genomic_DNA"/>
</dbReference>
<dbReference type="HOGENOM" id="CLU_000288_7_34_1"/>
<dbReference type="SUPFAM" id="SSF56112">
    <property type="entry name" value="Protein kinase-like (PK-like)"/>
    <property type="match status" value="1"/>
</dbReference>
<dbReference type="AlphaFoldDB" id="A0A015IBX1"/>
<evidence type="ECO:0000313" key="3">
    <source>
        <dbReference type="Proteomes" id="UP000022910"/>
    </source>
</evidence>
<feature type="domain" description="Protein kinase" evidence="1">
    <location>
        <begin position="76"/>
        <end position="348"/>
    </location>
</feature>
<gene>
    <name evidence="2" type="ORF">RirG_232660</name>
</gene>
<sequence>MSTTFSIPSNFATCPNCEKTCTSILWCVNCDIAYLVENFKNWSSGDPKLDDFIRHTQKTAKETMDFLEWIDFSQFDLIKYTGKEGSFSTIYTALWMEGPFWNWDEAASIWSRGGPTKVILKRLNDSRELSDQFINQLYDYSKCLNNNTLADCFGVTRDNTSNIMFVFRYYNKGNIYSFLDSCNELLCWRDTVDLLWSIASGIHKIHEQGLMHGHLHGGNILVESERDIMDARVSDTGLHGPPFNTNSEGIYGVVPFVDPEIFKGSEPTQASDIYSFGMIMWTISAGERPYHDRPHDRSLINDIVAGLRPNPAEGTPTLYIQLMEKCLNADPLKRPSALDLYILFEKWVVAICDDPEPSEISDQFDRAEIAKFSDFKNYGLIPLSHKGAIYHSRNLNLI</sequence>
<keyword evidence="3" id="KW-1185">Reference proteome</keyword>
<accession>A0A015IBX1</accession>
<proteinExistence type="predicted"/>
<evidence type="ECO:0000259" key="1">
    <source>
        <dbReference type="PROSITE" id="PS50011"/>
    </source>
</evidence>
<dbReference type="PANTHER" id="PTHR44329:SF289">
    <property type="entry name" value="SERINE_THREONINE-PROTEIN KINASE VIK"/>
    <property type="match status" value="1"/>
</dbReference>
<reference evidence="2 3" key="1">
    <citation type="submission" date="2014-02" db="EMBL/GenBank/DDBJ databases">
        <title>Single nucleus genome sequencing reveals high similarity among nuclei of an endomycorrhizal fungus.</title>
        <authorList>
            <person name="Lin K."/>
            <person name="Geurts R."/>
            <person name="Zhang Z."/>
            <person name="Limpens E."/>
            <person name="Saunders D.G."/>
            <person name="Mu D."/>
            <person name="Pang E."/>
            <person name="Cao H."/>
            <person name="Cha H."/>
            <person name="Lin T."/>
            <person name="Zhou Q."/>
            <person name="Shang Y."/>
            <person name="Li Y."/>
            <person name="Ivanov S."/>
            <person name="Sharma T."/>
            <person name="Velzen R.V."/>
            <person name="Ruijter N.D."/>
            <person name="Aanen D.K."/>
            <person name="Win J."/>
            <person name="Kamoun S."/>
            <person name="Bisseling T."/>
            <person name="Huang S."/>
        </authorList>
    </citation>
    <scope>NUCLEOTIDE SEQUENCE [LARGE SCALE GENOMIC DNA]</scope>
    <source>
        <strain evidence="3">DAOM197198w</strain>
    </source>
</reference>
<comment type="caution">
    <text evidence="2">The sequence shown here is derived from an EMBL/GenBank/DDBJ whole genome shotgun (WGS) entry which is preliminary data.</text>
</comment>
<dbReference type="Proteomes" id="UP000022910">
    <property type="component" value="Unassembled WGS sequence"/>
</dbReference>
<organism evidence="2 3">
    <name type="scientific">Rhizophagus irregularis (strain DAOM 197198w)</name>
    <name type="common">Glomus intraradices</name>
    <dbReference type="NCBI Taxonomy" id="1432141"/>
    <lineage>
        <taxon>Eukaryota</taxon>
        <taxon>Fungi</taxon>
        <taxon>Fungi incertae sedis</taxon>
        <taxon>Mucoromycota</taxon>
        <taxon>Glomeromycotina</taxon>
        <taxon>Glomeromycetes</taxon>
        <taxon>Glomerales</taxon>
        <taxon>Glomeraceae</taxon>
        <taxon>Rhizophagus</taxon>
    </lineage>
</organism>